<reference evidence="3" key="1">
    <citation type="submission" date="2015-09" db="EMBL/GenBank/DDBJ databases">
        <authorList>
            <consortium name="Pathogen Informatics"/>
        </authorList>
    </citation>
    <scope>NUCLEOTIDE SEQUENCE [LARGE SCALE GENOMIC DNA]</scope>
    <source>
        <strain evidence="3">Lake Konstanz</strain>
    </source>
</reference>
<evidence type="ECO:0000313" key="3">
    <source>
        <dbReference type="Proteomes" id="UP000051952"/>
    </source>
</evidence>
<organism evidence="2 3">
    <name type="scientific">Bodo saltans</name>
    <name type="common">Flagellated protozoan</name>
    <dbReference type="NCBI Taxonomy" id="75058"/>
    <lineage>
        <taxon>Eukaryota</taxon>
        <taxon>Discoba</taxon>
        <taxon>Euglenozoa</taxon>
        <taxon>Kinetoplastea</taxon>
        <taxon>Metakinetoplastina</taxon>
        <taxon>Eubodonida</taxon>
        <taxon>Bodonidae</taxon>
        <taxon>Bodo</taxon>
    </lineage>
</organism>
<evidence type="ECO:0000313" key="2">
    <source>
        <dbReference type="EMBL" id="CUI15307.1"/>
    </source>
</evidence>
<protein>
    <submittedName>
        <fullName evidence="2">Uncharacterized protein</fullName>
    </submittedName>
</protein>
<feature type="region of interest" description="Disordered" evidence="1">
    <location>
        <begin position="16"/>
        <end position="46"/>
    </location>
</feature>
<proteinExistence type="predicted"/>
<feature type="compositionally biased region" description="Acidic residues" evidence="1">
    <location>
        <begin position="371"/>
        <end position="385"/>
    </location>
</feature>
<evidence type="ECO:0000256" key="1">
    <source>
        <dbReference type="SAM" id="MobiDB-lite"/>
    </source>
</evidence>
<name>A0A0S4KL25_BODSA</name>
<dbReference type="VEuPathDB" id="TriTrypDB:BSAL_37700"/>
<accession>A0A0S4KL25</accession>
<feature type="region of interest" description="Disordered" evidence="1">
    <location>
        <begin position="365"/>
        <end position="399"/>
    </location>
</feature>
<dbReference type="Proteomes" id="UP000051952">
    <property type="component" value="Unassembled WGS sequence"/>
</dbReference>
<keyword evidence="3" id="KW-1185">Reference proteome</keyword>
<sequence>MGICVSTGVCTSTTTTTVVARRSNPPPHPDPSTSSSSSSSRGHRLRGSVPPFVVAAFGPHNTAATQNSATTLGGDVTPVAASVTMFAASAYSRAGSSTSLHQQATGAHSNDFPEGAFVYPSLISGANAGDHPHCRGSSFGGSRTTTTGTIHASLPAEQAADVGFSRASPYDLTANQNGGGVAALPSFFERRNSHLLQAHPPPQPPAASVLLSRRSAEVSMTTSNLNESAEHNHGPYTNNFKFDNGITGPAAAAPMAVAHPLAFPKLSLVIGSTMPLMTAKFSPAANNNNKAGGDFVPNPFTTTPQQLGGSYQQHRRSPGSALSTRTATLDAVPEAQFLLASVATFDGVTGGGLVSLLPSAELAVRSHSQDDTDDDDYAGGDDTETADATTNTITHPDPPLLPHNAASEMFGNHSATTSSMWASQFRSIDIGSTMALVQRSSFSYEA</sequence>
<gene>
    <name evidence="2" type="ORF">BSAL_37700</name>
</gene>
<feature type="compositionally biased region" description="Low complexity" evidence="1">
    <location>
        <begin position="31"/>
        <end position="40"/>
    </location>
</feature>
<dbReference type="AlphaFoldDB" id="A0A0S4KL25"/>
<dbReference type="EMBL" id="CYKH01002046">
    <property type="protein sequence ID" value="CUI15307.1"/>
    <property type="molecule type" value="Genomic_DNA"/>
</dbReference>